<keyword evidence="1" id="KW-0732">Signal</keyword>
<reference evidence="2 3" key="1">
    <citation type="submission" date="2024-02" db="EMBL/GenBank/DDBJ databases">
        <authorList>
            <person name="Chen Y."/>
            <person name="Shah S."/>
            <person name="Dougan E. K."/>
            <person name="Thang M."/>
            <person name="Chan C."/>
        </authorList>
    </citation>
    <scope>NUCLEOTIDE SEQUENCE [LARGE SCALE GENOMIC DNA]</scope>
</reference>
<sequence>MSWILALLLLFRASADEATDELQTKTLLEAEDAALHLLQAKGVKQSENVSQVDERSGWELGNCPWINDDWKWHRGTHDDNNQRCVDMCADAESHKGRIQTFGYSSYFCICFGGRVPENRLCGDPPGSKCCKYPR</sequence>
<evidence type="ECO:0000313" key="2">
    <source>
        <dbReference type="EMBL" id="CAK8999260.1"/>
    </source>
</evidence>
<accession>A0ABP0ID12</accession>
<dbReference type="EMBL" id="CAXAMN010002337">
    <property type="protein sequence ID" value="CAK8999260.1"/>
    <property type="molecule type" value="Genomic_DNA"/>
</dbReference>
<dbReference type="Proteomes" id="UP001642484">
    <property type="component" value="Unassembled WGS sequence"/>
</dbReference>
<feature type="signal peptide" evidence="1">
    <location>
        <begin position="1"/>
        <end position="15"/>
    </location>
</feature>
<proteinExistence type="predicted"/>
<gene>
    <name evidence="2" type="ORF">CCMP2556_LOCUS5593</name>
</gene>
<comment type="caution">
    <text evidence="2">The sequence shown here is derived from an EMBL/GenBank/DDBJ whole genome shotgun (WGS) entry which is preliminary data.</text>
</comment>
<protein>
    <submittedName>
        <fullName evidence="2">Uncharacterized protein</fullName>
    </submittedName>
</protein>
<evidence type="ECO:0000313" key="3">
    <source>
        <dbReference type="Proteomes" id="UP001642484"/>
    </source>
</evidence>
<name>A0ABP0ID12_9DINO</name>
<feature type="chain" id="PRO_5047323493" evidence="1">
    <location>
        <begin position="16"/>
        <end position="134"/>
    </location>
</feature>
<evidence type="ECO:0000256" key="1">
    <source>
        <dbReference type="SAM" id="SignalP"/>
    </source>
</evidence>
<keyword evidence="3" id="KW-1185">Reference proteome</keyword>
<organism evidence="2 3">
    <name type="scientific">Durusdinium trenchii</name>
    <dbReference type="NCBI Taxonomy" id="1381693"/>
    <lineage>
        <taxon>Eukaryota</taxon>
        <taxon>Sar</taxon>
        <taxon>Alveolata</taxon>
        <taxon>Dinophyceae</taxon>
        <taxon>Suessiales</taxon>
        <taxon>Symbiodiniaceae</taxon>
        <taxon>Durusdinium</taxon>
    </lineage>
</organism>